<accession>A0ABS0HX89</accession>
<evidence type="ECO:0000313" key="2">
    <source>
        <dbReference type="Proteomes" id="UP000611708"/>
    </source>
</evidence>
<proteinExistence type="predicted"/>
<evidence type="ECO:0008006" key="3">
    <source>
        <dbReference type="Google" id="ProtNLM"/>
    </source>
</evidence>
<keyword evidence="2" id="KW-1185">Reference proteome</keyword>
<gene>
    <name evidence="1" type="ORF">I2H36_17190</name>
</gene>
<reference evidence="1 2" key="1">
    <citation type="submission" date="2020-11" db="EMBL/GenBank/DDBJ databases">
        <authorList>
            <person name="Kim M.K."/>
        </authorList>
    </citation>
    <scope>NUCLEOTIDE SEQUENCE [LARGE SCALE GENOMIC DNA]</scope>
    <source>
        <strain evidence="1 2">BT290</strain>
    </source>
</reference>
<sequence length="291" mass="30634">MKFAYIVMCVSLLMGCSTLPSSQKVDAFGGATAAGSALLQNAATANRTLALRIGEEDQAARYVRGGSFTLADTPDAMLNPENFKPRLEALRALEAYGKALKLAADQGLVDQLEQASVNLGTAAGKFTTAGSPAAAPAVKLVSRTVGFLLGNAYAGEIQAVIVARDPDVRALVAALKDDLAGVSVLLSEQAKDLEYQRKVSLLLIRRDPKVDRLRLYDEYKTARQEVATQAALAVAVGQYATVLDQLAEAHAALASGDPNAELTIKRFVALTNDLVDLVAAAAKQDDKKGST</sequence>
<name>A0ABS0HX89_9HYPH</name>
<comment type="caution">
    <text evidence="1">The sequence shown here is derived from an EMBL/GenBank/DDBJ whole genome shotgun (WGS) entry which is preliminary data.</text>
</comment>
<dbReference type="RefSeq" id="WP_196265129.1">
    <property type="nucleotide sequence ID" value="NZ_JADQDN010000011.1"/>
</dbReference>
<dbReference type="PROSITE" id="PS51257">
    <property type="entry name" value="PROKAR_LIPOPROTEIN"/>
    <property type="match status" value="1"/>
</dbReference>
<protein>
    <recommendedName>
        <fullName evidence="3">Chemotaxis protein</fullName>
    </recommendedName>
</protein>
<organism evidence="1 2">
    <name type="scientific">Microvirga terrestris</name>
    <dbReference type="NCBI Taxonomy" id="2791024"/>
    <lineage>
        <taxon>Bacteria</taxon>
        <taxon>Pseudomonadati</taxon>
        <taxon>Pseudomonadota</taxon>
        <taxon>Alphaproteobacteria</taxon>
        <taxon>Hyphomicrobiales</taxon>
        <taxon>Methylobacteriaceae</taxon>
        <taxon>Microvirga</taxon>
    </lineage>
</organism>
<evidence type="ECO:0000313" key="1">
    <source>
        <dbReference type="EMBL" id="MBF9197777.1"/>
    </source>
</evidence>
<dbReference type="Proteomes" id="UP000611708">
    <property type="component" value="Unassembled WGS sequence"/>
</dbReference>
<dbReference type="EMBL" id="JADQDN010000011">
    <property type="protein sequence ID" value="MBF9197777.1"/>
    <property type="molecule type" value="Genomic_DNA"/>
</dbReference>